<dbReference type="AlphaFoldDB" id="A0A6I3KQX2"/>
<evidence type="ECO:0008006" key="4">
    <source>
        <dbReference type="Google" id="ProtNLM"/>
    </source>
</evidence>
<dbReference type="Proteomes" id="UP000440694">
    <property type="component" value="Unassembled WGS sequence"/>
</dbReference>
<evidence type="ECO:0000256" key="1">
    <source>
        <dbReference type="SAM" id="MobiDB-lite"/>
    </source>
</evidence>
<reference evidence="2 3" key="1">
    <citation type="submission" date="2019-11" db="EMBL/GenBank/DDBJ databases">
        <title>Identification of a novel strain.</title>
        <authorList>
            <person name="Xu Q."/>
            <person name="Wang G."/>
        </authorList>
    </citation>
    <scope>NUCLEOTIDE SEQUENCE [LARGE SCALE GENOMIC DNA]</scope>
    <source>
        <strain evidence="3">xq</strain>
    </source>
</reference>
<protein>
    <recommendedName>
        <fullName evidence="4">Peptidoglycan binding domain-containing protein</fullName>
    </recommendedName>
</protein>
<proteinExistence type="predicted"/>
<name>A0A6I3KQX2_9HYPH</name>
<dbReference type="EMBL" id="WMBQ01000002">
    <property type="protein sequence ID" value="MTD96232.1"/>
    <property type="molecule type" value="Genomic_DNA"/>
</dbReference>
<sequence length="312" mass="32572">MRGLGGFVLLAGIGVGLFVYFPAPVDRDTTLEQAKRATFERVAARGETAIAPVAATAPPSVARFSPALTLSPARSNAQFAAAAPTATTPTAKVESVANWQTSVAPAPAGTALEPTDPESRYKLVVDIQQQLKRVGCYWGRANGAWNNSTREALRTFTSNTNAALPVDKPDYLLLSLLKQNSGRSCGIAETTTVATHPQNADTVAAAQPEVLPWKANQANSLYKPMPNSVVSSEPLPGRMTIGGPKEFPAAQQAPLVPGTPGQPGVATAALDPGVASPSAAPQKRQAKKSGGWRKPAHGTPRYNLMLSLGGVY</sequence>
<comment type="caution">
    <text evidence="2">The sequence shown here is derived from an EMBL/GenBank/DDBJ whole genome shotgun (WGS) entry which is preliminary data.</text>
</comment>
<evidence type="ECO:0000313" key="3">
    <source>
        <dbReference type="Proteomes" id="UP000440694"/>
    </source>
</evidence>
<gene>
    <name evidence="2" type="ORF">GIW81_17980</name>
</gene>
<dbReference type="SUPFAM" id="SSF47090">
    <property type="entry name" value="PGBD-like"/>
    <property type="match status" value="1"/>
</dbReference>
<feature type="compositionally biased region" description="Basic residues" evidence="1">
    <location>
        <begin position="284"/>
        <end position="296"/>
    </location>
</feature>
<evidence type="ECO:0000313" key="2">
    <source>
        <dbReference type="EMBL" id="MTD96232.1"/>
    </source>
</evidence>
<dbReference type="InterPro" id="IPR036365">
    <property type="entry name" value="PGBD-like_sf"/>
</dbReference>
<dbReference type="RefSeq" id="WP_154740679.1">
    <property type="nucleotide sequence ID" value="NZ_WMBQ01000002.1"/>
</dbReference>
<organism evidence="2 3">
    <name type="scientific">Hyphomicrobium album</name>
    <dbReference type="NCBI Taxonomy" id="2665159"/>
    <lineage>
        <taxon>Bacteria</taxon>
        <taxon>Pseudomonadati</taxon>
        <taxon>Pseudomonadota</taxon>
        <taxon>Alphaproteobacteria</taxon>
        <taxon>Hyphomicrobiales</taxon>
        <taxon>Hyphomicrobiaceae</taxon>
        <taxon>Hyphomicrobium</taxon>
    </lineage>
</organism>
<feature type="region of interest" description="Disordered" evidence="1">
    <location>
        <begin position="257"/>
        <end position="300"/>
    </location>
</feature>
<keyword evidence="3" id="KW-1185">Reference proteome</keyword>
<accession>A0A6I3KQX2</accession>